<proteinExistence type="predicted"/>
<feature type="compositionally biased region" description="Basic residues" evidence="1">
    <location>
        <begin position="52"/>
        <end position="67"/>
    </location>
</feature>
<evidence type="ECO:0000313" key="3">
    <source>
        <dbReference type="Proteomes" id="UP000675880"/>
    </source>
</evidence>
<feature type="region of interest" description="Disordered" evidence="1">
    <location>
        <begin position="48"/>
        <end position="67"/>
    </location>
</feature>
<protein>
    <submittedName>
        <fullName evidence="2">Uncharacterized protein</fullName>
    </submittedName>
</protein>
<sequence length="67" mass="7450">MIRCMHEALLSVVIAPEQFKKKDVPIPASGGKDVFVLLGEVAATSPGAVSRLQRRQKRKRRPPLLEE</sequence>
<dbReference type="EMBL" id="CAJNBJ010000004">
    <property type="protein sequence ID" value="CAE6737668.1"/>
    <property type="molecule type" value="Genomic_DNA"/>
</dbReference>
<gene>
    <name evidence="2" type="ORF">NSPZN2_120009</name>
</gene>
<name>A0ABM8R7L6_9BACT</name>
<organism evidence="2 3">
    <name type="scientific">Nitrospira defluvii</name>
    <dbReference type="NCBI Taxonomy" id="330214"/>
    <lineage>
        <taxon>Bacteria</taxon>
        <taxon>Pseudomonadati</taxon>
        <taxon>Nitrospirota</taxon>
        <taxon>Nitrospiria</taxon>
        <taxon>Nitrospirales</taxon>
        <taxon>Nitrospiraceae</taxon>
        <taxon>Nitrospira</taxon>
    </lineage>
</organism>
<dbReference type="Proteomes" id="UP000675880">
    <property type="component" value="Unassembled WGS sequence"/>
</dbReference>
<comment type="caution">
    <text evidence="2">The sequence shown here is derived from an EMBL/GenBank/DDBJ whole genome shotgun (WGS) entry which is preliminary data.</text>
</comment>
<accession>A0ABM8R7L6</accession>
<evidence type="ECO:0000256" key="1">
    <source>
        <dbReference type="SAM" id="MobiDB-lite"/>
    </source>
</evidence>
<evidence type="ECO:0000313" key="2">
    <source>
        <dbReference type="EMBL" id="CAE6737668.1"/>
    </source>
</evidence>
<reference evidence="2 3" key="1">
    <citation type="submission" date="2021-02" db="EMBL/GenBank/DDBJ databases">
        <authorList>
            <person name="Han P."/>
        </authorList>
    </citation>
    <scope>NUCLEOTIDE SEQUENCE [LARGE SCALE GENOMIC DNA]</scope>
    <source>
        <strain evidence="2">Candidatus Nitrospira sp. ZN2</strain>
    </source>
</reference>
<keyword evidence="3" id="KW-1185">Reference proteome</keyword>